<gene>
    <name evidence="5" type="ORF">QBC42DRAFT_196679</name>
</gene>
<dbReference type="PANTHER" id="PTHR24198">
    <property type="entry name" value="ANKYRIN REPEAT AND PROTEIN KINASE DOMAIN-CONTAINING PROTEIN"/>
    <property type="match status" value="1"/>
</dbReference>
<name>A0AAV9HV13_9PEZI</name>
<evidence type="ECO:0000259" key="4">
    <source>
        <dbReference type="PROSITE" id="PS50837"/>
    </source>
</evidence>
<proteinExistence type="predicted"/>
<dbReference type="InterPro" id="IPR027417">
    <property type="entry name" value="P-loop_NTPase"/>
</dbReference>
<evidence type="ECO:0000256" key="1">
    <source>
        <dbReference type="ARBA" id="ARBA00022737"/>
    </source>
</evidence>
<comment type="caution">
    <text evidence="5">The sequence shown here is derived from an EMBL/GenBank/DDBJ whole genome shotgun (WGS) entry which is preliminary data.</text>
</comment>
<feature type="repeat" description="ANK" evidence="3">
    <location>
        <begin position="1901"/>
        <end position="1939"/>
    </location>
</feature>
<dbReference type="SMART" id="SM00248">
    <property type="entry name" value="ANK"/>
    <property type="match status" value="20"/>
</dbReference>
<dbReference type="PROSITE" id="PS50837">
    <property type="entry name" value="NACHT"/>
    <property type="match status" value="1"/>
</dbReference>
<feature type="domain" description="NACHT" evidence="4">
    <location>
        <begin position="238"/>
        <end position="353"/>
    </location>
</feature>
<dbReference type="Pfam" id="PF12796">
    <property type="entry name" value="Ank_2"/>
    <property type="match status" value="3"/>
</dbReference>
<keyword evidence="6" id="KW-1185">Reference proteome</keyword>
<dbReference type="InterPro" id="IPR007111">
    <property type="entry name" value="NACHT_NTPase"/>
</dbReference>
<dbReference type="InterPro" id="IPR036770">
    <property type="entry name" value="Ankyrin_rpt-contain_sf"/>
</dbReference>
<dbReference type="Pfam" id="PF00023">
    <property type="entry name" value="Ank"/>
    <property type="match status" value="1"/>
</dbReference>
<sequence length="2261" mass="251912">MSGLEILGVVASIGALVEMADRAYKVVFKYLPAAKNARKDVQRLITEIRTLCGVLHSLRLFASSLENDNELGSNPGALRIHHVESCYYTLSKIRSDLEEFEADFNSQNKLKSFRRSLRWPFTEEETTKLLERIAAEKQTMDLAMTVDSTTALLRKLSRYHNDTDRQMADIQSDVRTIIESTRRVAINAGRQEVLGFFNRYEAQASEYLEASVSSRFPLTGLWFTHGQQFKDWLSTPRSRLWLGGIPGAGKTVLAGAMIEEALSLCTPKCAVAFFFCDTSKGTIISLTDLLGVLSTQLARQNDDAFHILQQYHAQLCPEQGIRRAITLEALKRVLANMIGCFDRVYIFVDGLDEYGTEAEQIIISLTEIWESTATLSIALLSRDEQFIRDLLEENFDYIPVLAHKEDIEAYVIAKIQERFGSKQKRKMADTTKDAITKALVERSDGMFRWVACMVDFMCEFSTDRDRLDALKDLPPDLGKTYQRILDRVNESPKNFQTLVQRVLRLIDFRGAPITIGQIREAVSPHISSPEDLIPEDEITRRCSSLIRKSNDGLRFEFAHFTVREFLRSDDLLGTPYEKYHMSDAKISINLVSTSIRFLLRPEFSHDDMHGDLEVSYAKLRAQDDHPFFSYAARALIRTQDNSWREDPQVQQLLIELFQWPKTGNFIRWAVEVIEEFADADVELIIGVMRADFTPLHFASLLAIPWLTQHLLSRGLQMNSISLLGTPLHCAVGGFHVCNVSGKYLHSFMFHPPGDEHSKSEDMVTAARHSTVKILLGAGANHSQVCQISKLSRSPLYFALYRGDNFLDFSLFIELLQAGASIDEDSYKYALNMFNFFRELLEDSGADTSYEDVTASLNIALKGILEFTASRPPNLDKSAALRNATLELISDSTIKFNLGASMTEVLSRQGSNLPGNAQQTLQPAKLAIKYGDVEGLRRILDSSVVNLANEKLKDGTTLLHYAVERSEMEAFSFLVSRGFDVNVVDDNGNTALMICNDDVHTPMLRELLRCGGRTDIVKGSEGTIWHMAARNDRVQILEVLTLESTEDKFRELSRQDKNGCTPAAVAILSGSVQSALYLLRHSENEPACFASASHRPLYREAVRSSTSIELLQAMVDFHVPLDPVEEDGDTPLHYLQLGHSAEYVCFLKKLYPNAGRRNKDNRTPLEQLLSQLFTHSTWAVGAWETIKALLREVQSLVEDDGTMPETTQLTREMGQATKASKQTDKADAVAVSTRSAAPEKTEQAHDEVRRLWSRLGTIFPDQELLLCYQHRILSDQTCSMCLGHFNALSDFLFQKGALEEFETQNKSSGLIELIDCFHLVDGKWPGAIIRHAEPLLSRVIKETRYWESAKTHPLVLGFLGKAVFFYCPSIVELLCARDIDVHAKVEGVSALGRACLSASSCTPTLFETVLGSADPAKLNETNHGTISGTTFGLIHLLAWENNSTRTAKLKILLQARVDVNLRISTGTPAMVLYLRRNFTEGARILLEAGADPNLQDNDGWDSLLAAVEMNNISFLEQVKLKVDPNIINWQHVCNPKDASGEVAYSRCNALHIAALFFAGNLECLKFYLEGRYVDEMSPRTADGFSYLHIAASMGNEGAVKLLGHHCTAAETINSRSHARGILPLNSGVFGGNADVIRALLDLGADKTKIGLDGHTPSLHALRVGKHEIAKLLDDSQRAEPQDDKMARKQQINIMRKALEDSINGSSLTACQALLDMGCPFNQPLLGCGACSPLLYALTQGQGQIVVWMTEKMNGYDLNILEGLCWRFGNWSHTSPAVFAAGTIADITTLSSVLTKYLEAGGLPFLEPRTPFHAAVLGKNLCGIRGTVQHIKANLGLYRTTHSTLLDGRATIADVVKAFINAKSHYEGSRGRTPLHLAVLENSIETVIELLNHQADPNQQDVELKSPLHLAVSNNCGSVEATEKIVKALLKAGARLELQDCEFRTPLLEATLQCKVGIVRLLLAHGADAHAQDKDGLSALWYSVNDPSLFLLFLEHGLDPLLPGLWQVTPACYALLNQRSRTLILNRLDIRDIPPLTSDALNWLPCVQFLKLFAHLKLINKRQAHLGRPSIVELHPDSGKSPLHLACEYGHVEAVDSLLRVGARVDFQDSDGRTPLFAACSRGRLEVVKVLVDKGASVAYKDLKADTARSALAAAAKFPEIVEWLLVGRFSSHRRKLGYHSTIPGSGDKEHPEIRPWSGLWAAQLHLSRADRDWLPGRDFADFANRNYRLREELAGHVVSGIKLLWPANDLDSFERSHFSLRG</sequence>
<reference evidence="5" key="2">
    <citation type="submission" date="2023-06" db="EMBL/GenBank/DDBJ databases">
        <authorList>
            <consortium name="Lawrence Berkeley National Laboratory"/>
            <person name="Mondo S.J."/>
            <person name="Hensen N."/>
            <person name="Bonometti L."/>
            <person name="Westerberg I."/>
            <person name="Brannstrom I.O."/>
            <person name="Guillou S."/>
            <person name="Cros-Aarteil S."/>
            <person name="Calhoun S."/>
            <person name="Haridas S."/>
            <person name="Kuo A."/>
            <person name="Pangilinan J."/>
            <person name="Riley R."/>
            <person name="Labutti K."/>
            <person name="Andreopoulos B."/>
            <person name="Lipzen A."/>
            <person name="Chen C."/>
            <person name="Yanf M."/>
            <person name="Daum C."/>
            <person name="Ng V."/>
            <person name="Clum A."/>
            <person name="Steindorff A."/>
            <person name="Ohm R."/>
            <person name="Martin F."/>
            <person name="Silar P."/>
            <person name="Natvig D."/>
            <person name="Lalanne C."/>
            <person name="Gautier V."/>
            <person name="Ament-Velasquez S.L."/>
            <person name="Kruys A."/>
            <person name="Hutchinson M.I."/>
            <person name="Powell A.J."/>
            <person name="Barry K."/>
            <person name="Miller A.N."/>
            <person name="Grigoriev I.V."/>
            <person name="Debuchy R."/>
            <person name="Gladieux P."/>
            <person name="Thoren M.H."/>
            <person name="Johannesson H."/>
        </authorList>
    </citation>
    <scope>NUCLEOTIDE SEQUENCE</scope>
    <source>
        <strain evidence="5">PSN324</strain>
    </source>
</reference>
<evidence type="ECO:0000256" key="2">
    <source>
        <dbReference type="ARBA" id="ARBA00023043"/>
    </source>
</evidence>
<dbReference type="SUPFAM" id="SSF48403">
    <property type="entry name" value="Ankyrin repeat"/>
    <property type="match status" value="4"/>
</dbReference>
<evidence type="ECO:0000313" key="5">
    <source>
        <dbReference type="EMBL" id="KAK4464532.1"/>
    </source>
</evidence>
<dbReference type="Proteomes" id="UP001321749">
    <property type="component" value="Unassembled WGS sequence"/>
</dbReference>
<dbReference type="InterPro" id="IPR056884">
    <property type="entry name" value="NPHP3-like_N"/>
</dbReference>
<accession>A0AAV9HV13</accession>
<dbReference type="PROSITE" id="PS50297">
    <property type="entry name" value="ANK_REP_REGION"/>
    <property type="match status" value="5"/>
</dbReference>
<keyword evidence="1" id="KW-0677">Repeat</keyword>
<feature type="repeat" description="ANK" evidence="3">
    <location>
        <begin position="2076"/>
        <end position="2108"/>
    </location>
</feature>
<dbReference type="PANTHER" id="PTHR24198:SF165">
    <property type="entry name" value="ANKYRIN REPEAT-CONTAINING PROTEIN-RELATED"/>
    <property type="match status" value="1"/>
</dbReference>
<keyword evidence="2 3" id="KW-0040">ANK repeat</keyword>
<dbReference type="Gene3D" id="3.40.50.300">
    <property type="entry name" value="P-loop containing nucleotide triphosphate hydrolases"/>
    <property type="match status" value="1"/>
</dbReference>
<dbReference type="PROSITE" id="PS50088">
    <property type="entry name" value="ANK_REPEAT"/>
    <property type="match status" value="6"/>
</dbReference>
<feature type="repeat" description="ANK" evidence="3">
    <location>
        <begin position="2109"/>
        <end position="2141"/>
    </location>
</feature>
<evidence type="ECO:0000256" key="3">
    <source>
        <dbReference type="PROSITE-ProRule" id="PRU00023"/>
    </source>
</evidence>
<feature type="repeat" description="ANK" evidence="3">
    <location>
        <begin position="953"/>
        <end position="985"/>
    </location>
</feature>
<dbReference type="Pfam" id="PF24883">
    <property type="entry name" value="NPHP3_N"/>
    <property type="match status" value="1"/>
</dbReference>
<protein>
    <submittedName>
        <fullName evidence="5">Ankyrin repeat-containing domain protein</fullName>
    </submittedName>
</protein>
<reference evidence="5" key="1">
    <citation type="journal article" date="2023" name="Mol. Phylogenet. Evol.">
        <title>Genome-scale phylogeny and comparative genomics of the fungal order Sordariales.</title>
        <authorList>
            <person name="Hensen N."/>
            <person name="Bonometti L."/>
            <person name="Westerberg I."/>
            <person name="Brannstrom I.O."/>
            <person name="Guillou S."/>
            <person name="Cros-Aarteil S."/>
            <person name="Calhoun S."/>
            <person name="Haridas S."/>
            <person name="Kuo A."/>
            <person name="Mondo S."/>
            <person name="Pangilinan J."/>
            <person name="Riley R."/>
            <person name="LaButti K."/>
            <person name="Andreopoulos B."/>
            <person name="Lipzen A."/>
            <person name="Chen C."/>
            <person name="Yan M."/>
            <person name="Daum C."/>
            <person name="Ng V."/>
            <person name="Clum A."/>
            <person name="Steindorff A."/>
            <person name="Ohm R.A."/>
            <person name="Martin F."/>
            <person name="Silar P."/>
            <person name="Natvig D.O."/>
            <person name="Lalanne C."/>
            <person name="Gautier V."/>
            <person name="Ament-Velasquez S.L."/>
            <person name="Kruys A."/>
            <person name="Hutchinson M.I."/>
            <person name="Powell A.J."/>
            <person name="Barry K."/>
            <person name="Miller A.N."/>
            <person name="Grigoriev I.V."/>
            <person name="Debuchy R."/>
            <person name="Gladieux P."/>
            <person name="Hiltunen Thoren M."/>
            <person name="Johannesson H."/>
        </authorList>
    </citation>
    <scope>NUCLEOTIDE SEQUENCE</scope>
    <source>
        <strain evidence="5">PSN324</strain>
    </source>
</reference>
<evidence type="ECO:0000313" key="6">
    <source>
        <dbReference type="Proteomes" id="UP001321749"/>
    </source>
</evidence>
<dbReference type="PRINTS" id="PR01415">
    <property type="entry name" value="ANKYRIN"/>
</dbReference>
<dbReference type="Gene3D" id="1.25.40.20">
    <property type="entry name" value="Ankyrin repeat-containing domain"/>
    <property type="match status" value="5"/>
</dbReference>
<feature type="repeat" description="ANK" evidence="3">
    <location>
        <begin position="1940"/>
        <end position="1972"/>
    </location>
</feature>
<organism evidence="5 6">
    <name type="scientific">Cladorrhinum samala</name>
    <dbReference type="NCBI Taxonomy" id="585594"/>
    <lineage>
        <taxon>Eukaryota</taxon>
        <taxon>Fungi</taxon>
        <taxon>Dikarya</taxon>
        <taxon>Ascomycota</taxon>
        <taxon>Pezizomycotina</taxon>
        <taxon>Sordariomycetes</taxon>
        <taxon>Sordariomycetidae</taxon>
        <taxon>Sordariales</taxon>
        <taxon>Podosporaceae</taxon>
        <taxon>Cladorrhinum</taxon>
    </lineage>
</organism>
<feature type="repeat" description="ANK" evidence="3">
    <location>
        <begin position="1868"/>
        <end position="1900"/>
    </location>
</feature>
<dbReference type="EMBL" id="MU864947">
    <property type="protein sequence ID" value="KAK4464532.1"/>
    <property type="molecule type" value="Genomic_DNA"/>
</dbReference>
<dbReference type="InterPro" id="IPR002110">
    <property type="entry name" value="Ankyrin_rpt"/>
</dbReference>
<dbReference type="SUPFAM" id="SSF52540">
    <property type="entry name" value="P-loop containing nucleoside triphosphate hydrolases"/>
    <property type="match status" value="1"/>
</dbReference>